<feature type="transmembrane region" description="Helical" evidence="7">
    <location>
        <begin position="407"/>
        <end position="429"/>
    </location>
</feature>
<reference evidence="9" key="2">
    <citation type="submission" date="2020-09" db="EMBL/GenBank/DDBJ databases">
        <authorList>
            <person name="Sun Q."/>
            <person name="Zhou Y."/>
        </authorList>
    </citation>
    <scope>NUCLEOTIDE SEQUENCE</scope>
    <source>
        <strain evidence="9">CGMCC 1.15758</strain>
    </source>
</reference>
<dbReference type="GO" id="GO:0015171">
    <property type="term" value="F:amino acid transmembrane transporter activity"/>
    <property type="evidence" value="ECO:0007669"/>
    <property type="project" value="TreeGrafter"/>
</dbReference>
<feature type="transmembrane region" description="Helical" evidence="7">
    <location>
        <begin position="123"/>
        <end position="144"/>
    </location>
</feature>
<evidence type="ECO:0000256" key="1">
    <source>
        <dbReference type="ARBA" id="ARBA00004141"/>
    </source>
</evidence>
<reference evidence="9" key="1">
    <citation type="journal article" date="2014" name="Int. J. Syst. Evol. Microbiol.">
        <title>Complete genome sequence of Corynebacterium casei LMG S-19264T (=DSM 44701T), isolated from a smear-ripened cheese.</title>
        <authorList>
            <consortium name="US DOE Joint Genome Institute (JGI-PGF)"/>
            <person name="Walter F."/>
            <person name="Albersmeier A."/>
            <person name="Kalinowski J."/>
            <person name="Ruckert C."/>
        </authorList>
    </citation>
    <scope>NUCLEOTIDE SEQUENCE</scope>
    <source>
        <strain evidence="9">CGMCC 1.15758</strain>
    </source>
</reference>
<feature type="transmembrane region" description="Helical" evidence="7">
    <location>
        <begin position="156"/>
        <end position="176"/>
    </location>
</feature>
<dbReference type="AlphaFoldDB" id="A0A8J2Z5V4"/>
<feature type="domain" description="Amino acid permease/ SLC12A" evidence="8">
    <location>
        <begin position="13"/>
        <end position="465"/>
    </location>
</feature>
<feature type="transmembrane region" description="Helical" evidence="7">
    <location>
        <begin position="441"/>
        <end position="461"/>
    </location>
</feature>
<evidence type="ECO:0000313" key="10">
    <source>
        <dbReference type="Proteomes" id="UP000636949"/>
    </source>
</evidence>
<keyword evidence="6 7" id="KW-0472">Membrane</keyword>
<evidence type="ECO:0000256" key="7">
    <source>
        <dbReference type="SAM" id="Phobius"/>
    </source>
</evidence>
<dbReference type="Gene3D" id="1.20.1740.10">
    <property type="entry name" value="Amino acid/polyamine transporter I"/>
    <property type="match status" value="1"/>
</dbReference>
<keyword evidence="5 7" id="KW-1133">Transmembrane helix</keyword>
<feature type="transmembrane region" description="Helical" evidence="7">
    <location>
        <begin position="12"/>
        <end position="36"/>
    </location>
</feature>
<feature type="transmembrane region" description="Helical" evidence="7">
    <location>
        <begin position="196"/>
        <end position="217"/>
    </location>
</feature>
<dbReference type="PIRSF" id="PIRSF006060">
    <property type="entry name" value="AA_transporter"/>
    <property type="match status" value="1"/>
</dbReference>
<keyword evidence="2" id="KW-0813">Transport</keyword>
<evidence type="ECO:0000256" key="3">
    <source>
        <dbReference type="ARBA" id="ARBA00022692"/>
    </source>
</evidence>
<dbReference type="GO" id="GO:0016020">
    <property type="term" value="C:membrane"/>
    <property type="evidence" value="ECO:0007669"/>
    <property type="project" value="UniProtKB-SubCell"/>
</dbReference>
<keyword evidence="3 7" id="KW-0812">Transmembrane</keyword>
<feature type="transmembrane region" description="Helical" evidence="7">
    <location>
        <begin position="238"/>
        <end position="258"/>
    </location>
</feature>
<evidence type="ECO:0000259" key="8">
    <source>
        <dbReference type="Pfam" id="PF00324"/>
    </source>
</evidence>
<sequence length="478" mass="52937">MSHKLQRNLKARHLIMIALGGSIGTGLFLASGSAIYEAGPGGAMLAYVIISLMVYFLMCSLGEMAAHSPTTGTFCEYSSRYVSADFGFAMGWNYWFNWAITIAAEIIAAALIMQYWFPYVPTIYWSILFFVLIFGLNLLAVKVYGETEYWLSFIKVAFVIIFIVVGILTIIGVTGVGGPVGFENWHIGDAPFHNGMLGFMAVFLIAGFSFQGTELVGVAAGEADNPRKSIPQAIKRTFWRLVIFYILAIGIISFLIPYTSDILINKNSDIAVSPFTIVFKNAGLTYAATIMNAVILIAILSACNASMFSATRIMWHLANTKQAPKIFVKINRQGIPINALLITALVGCLFFLTSFLENGSVFIWLVNISSLAGFVAWFGIALSHYRFRRAYQKQGMNLQDLPYRAKWFPVAPIFAMLLIAVIILGQEFSDIISGDITWQKFLATYIGFILFLALLIGYKLIKRSKLIALEKCDISAKH</sequence>
<feature type="transmembrane region" description="Helical" evidence="7">
    <location>
        <begin position="290"/>
        <end position="315"/>
    </location>
</feature>
<dbReference type="FunFam" id="1.20.1740.10:FF:000001">
    <property type="entry name" value="Amino acid permease"/>
    <property type="match status" value="1"/>
</dbReference>
<protein>
    <submittedName>
        <fullName evidence="9">Amino acid transporter</fullName>
    </submittedName>
</protein>
<feature type="transmembrane region" description="Helical" evidence="7">
    <location>
        <begin position="362"/>
        <end position="387"/>
    </location>
</feature>
<evidence type="ECO:0000313" key="9">
    <source>
        <dbReference type="EMBL" id="GGG03832.1"/>
    </source>
</evidence>
<comment type="subcellular location">
    <subcellularLocation>
        <location evidence="1">Membrane</location>
        <topology evidence="1">Multi-pass membrane protein</topology>
    </subcellularLocation>
</comment>
<dbReference type="Proteomes" id="UP000636949">
    <property type="component" value="Unassembled WGS sequence"/>
</dbReference>
<proteinExistence type="predicted"/>
<feature type="transmembrane region" description="Helical" evidence="7">
    <location>
        <begin position="42"/>
        <end position="61"/>
    </location>
</feature>
<dbReference type="OrthoDB" id="5297508at2"/>
<dbReference type="PROSITE" id="PS00218">
    <property type="entry name" value="AMINO_ACID_PERMEASE_1"/>
    <property type="match status" value="1"/>
</dbReference>
<dbReference type="InterPro" id="IPR004841">
    <property type="entry name" value="AA-permease/SLC12A_dom"/>
</dbReference>
<name>A0A8J2Z5V4_9GAMM</name>
<evidence type="ECO:0000256" key="4">
    <source>
        <dbReference type="ARBA" id="ARBA00022970"/>
    </source>
</evidence>
<keyword evidence="4" id="KW-0029">Amino-acid transport</keyword>
<feature type="transmembrane region" description="Helical" evidence="7">
    <location>
        <begin position="95"/>
        <end position="117"/>
    </location>
</feature>
<feature type="transmembrane region" description="Helical" evidence="7">
    <location>
        <begin position="335"/>
        <end position="356"/>
    </location>
</feature>
<organism evidence="9 10">
    <name type="scientific">Cysteiniphilum litorale</name>
    <dbReference type="NCBI Taxonomy" id="2056700"/>
    <lineage>
        <taxon>Bacteria</taxon>
        <taxon>Pseudomonadati</taxon>
        <taxon>Pseudomonadota</taxon>
        <taxon>Gammaproteobacteria</taxon>
        <taxon>Thiotrichales</taxon>
        <taxon>Fastidiosibacteraceae</taxon>
        <taxon>Cysteiniphilum</taxon>
    </lineage>
</organism>
<dbReference type="EMBL" id="BMJS01000029">
    <property type="protein sequence ID" value="GGG03832.1"/>
    <property type="molecule type" value="Genomic_DNA"/>
</dbReference>
<dbReference type="RefSeq" id="WP_117003518.1">
    <property type="nucleotide sequence ID" value="NZ_BMJS01000029.1"/>
</dbReference>
<keyword evidence="10" id="KW-1185">Reference proteome</keyword>
<evidence type="ECO:0000256" key="5">
    <source>
        <dbReference type="ARBA" id="ARBA00022989"/>
    </source>
</evidence>
<dbReference type="PANTHER" id="PTHR43341:SF1">
    <property type="entry name" value="GENERAL AMINO-ACID PERMEASE GAP1"/>
    <property type="match status" value="1"/>
</dbReference>
<dbReference type="PANTHER" id="PTHR43341">
    <property type="entry name" value="AMINO ACID PERMEASE"/>
    <property type="match status" value="1"/>
</dbReference>
<evidence type="ECO:0000256" key="2">
    <source>
        <dbReference type="ARBA" id="ARBA00022448"/>
    </source>
</evidence>
<accession>A0A8J2Z5V4</accession>
<evidence type="ECO:0000256" key="6">
    <source>
        <dbReference type="ARBA" id="ARBA00023136"/>
    </source>
</evidence>
<dbReference type="Pfam" id="PF00324">
    <property type="entry name" value="AA_permease"/>
    <property type="match status" value="1"/>
</dbReference>
<dbReference type="InterPro" id="IPR050524">
    <property type="entry name" value="APC_YAT"/>
</dbReference>
<comment type="caution">
    <text evidence="9">The sequence shown here is derived from an EMBL/GenBank/DDBJ whole genome shotgun (WGS) entry which is preliminary data.</text>
</comment>
<gene>
    <name evidence="9" type="ORF">GCM10010995_21600</name>
</gene>
<dbReference type="InterPro" id="IPR004840">
    <property type="entry name" value="Amino_acid_permease_CS"/>
</dbReference>